<reference evidence="1 2" key="1">
    <citation type="submission" date="2024-09" db="EMBL/GenBank/DDBJ databases">
        <title>Itraconazole resistance in Madurella fahalii resulting from another homologue of gene encoding cytochrome P450 14-alpha sterol demethylase (CYP51).</title>
        <authorList>
            <person name="Yoshioka I."/>
            <person name="Fahal A.H."/>
            <person name="Kaneko S."/>
            <person name="Yaguchi T."/>
        </authorList>
    </citation>
    <scope>NUCLEOTIDE SEQUENCE [LARGE SCALE GENOMIC DNA]</scope>
    <source>
        <strain evidence="1 2">IFM 68171</strain>
    </source>
</reference>
<comment type="caution">
    <text evidence="1">The sequence shown here is derived from an EMBL/GenBank/DDBJ whole genome shotgun (WGS) entry which is preliminary data.</text>
</comment>
<dbReference type="SMART" id="SM00855">
    <property type="entry name" value="PGAM"/>
    <property type="match status" value="1"/>
</dbReference>
<dbReference type="Proteomes" id="UP001628179">
    <property type="component" value="Unassembled WGS sequence"/>
</dbReference>
<dbReference type="PANTHER" id="PTHR48100:SF24">
    <property type="entry name" value="PHOSPHOGLYCERATE MUTASE"/>
    <property type="match status" value="1"/>
</dbReference>
<dbReference type="RefSeq" id="XP_070919708.1">
    <property type="nucleotide sequence ID" value="XM_071063607.1"/>
</dbReference>
<dbReference type="InterPro" id="IPR029033">
    <property type="entry name" value="His_PPase_superfam"/>
</dbReference>
<dbReference type="EMBL" id="BAAFSV010000004">
    <property type="protein sequence ID" value="GAB1317977.1"/>
    <property type="molecule type" value="Genomic_DNA"/>
</dbReference>
<proteinExistence type="predicted"/>
<evidence type="ECO:0000313" key="1">
    <source>
        <dbReference type="EMBL" id="GAB1317977.1"/>
    </source>
</evidence>
<dbReference type="InterPro" id="IPR050275">
    <property type="entry name" value="PGM_Phosphatase"/>
</dbReference>
<dbReference type="InterPro" id="IPR013078">
    <property type="entry name" value="His_Pase_superF_clade-1"/>
</dbReference>
<sequence>MAPKVIVIRHAEGLHTEDERYATSPDPKLSPQGIKQCAELRAHLKESPRNTKVGLIITSPMRRALQTCMLALDFLVQKGTKIEANDLWQEVYNNTCDTGTPLTELTTSFPHVDFSRVDLVWPDKTSPAAAKYHYSRDAVLARAHEALRDLYHRREEVVIVVTHSGFQRAALGSRWIAHADYREFWFRSRHTRSDELGQPYQLSEHRASFGQESGWMGRAVTQEARRGVILPEEQPLLDGNRAGERLGEAWRMSGAIPEGADVPQLPAGEDFDALVVVEERAEGGDGHRELSEADKEDASGRGCVCC</sequence>
<gene>
    <name evidence="1" type="ORF">MFIFM68171_08187</name>
</gene>
<evidence type="ECO:0000313" key="2">
    <source>
        <dbReference type="Proteomes" id="UP001628179"/>
    </source>
</evidence>
<dbReference type="CDD" id="cd07067">
    <property type="entry name" value="HP_PGM_like"/>
    <property type="match status" value="1"/>
</dbReference>
<dbReference type="Gene3D" id="3.40.50.1240">
    <property type="entry name" value="Phosphoglycerate mutase-like"/>
    <property type="match status" value="1"/>
</dbReference>
<dbReference type="Pfam" id="PF00300">
    <property type="entry name" value="His_Phos_1"/>
    <property type="match status" value="1"/>
</dbReference>
<dbReference type="GeneID" id="98178930"/>
<keyword evidence="2" id="KW-1185">Reference proteome</keyword>
<dbReference type="SUPFAM" id="SSF53254">
    <property type="entry name" value="Phosphoglycerate mutase-like"/>
    <property type="match status" value="1"/>
</dbReference>
<name>A0ABQ0GJN3_9PEZI</name>
<protein>
    <submittedName>
        <fullName evidence="1">Phosphoglycerate mutase-like protein</fullName>
    </submittedName>
</protein>
<organism evidence="1 2">
    <name type="scientific">Madurella fahalii</name>
    <dbReference type="NCBI Taxonomy" id="1157608"/>
    <lineage>
        <taxon>Eukaryota</taxon>
        <taxon>Fungi</taxon>
        <taxon>Dikarya</taxon>
        <taxon>Ascomycota</taxon>
        <taxon>Pezizomycotina</taxon>
        <taxon>Sordariomycetes</taxon>
        <taxon>Sordariomycetidae</taxon>
        <taxon>Sordariales</taxon>
        <taxon>Sordariales incertae sedis</taxon>
        <taxon>Madurella</taxon>
    </lineage>
</organism>
<accession>A0ABQ0GJN3</accession>
<dbReference type="PANTHER" id="PTHR48100">
    <property type="entry name" value="BROAD-SPECIFICITY PHOSPHATASE YOR283W-RELATED"/>
    <property type="match status" value="1"/>
</dbReference>